<evidence type="ECO:0000259" key="1">
    <source>
        <dbReference type="Pfam" id="PF20448"/>
    </source>
</evidence>
<name>A0A9X1F952_9FLAO</name>
<dbReference type="EMBL" id="JAGSPD010000007">
    <property type="protein sequence ID" value="MBV7269474.1"/>
    <property type="molecule type" value="Genomic_DNA"/>
</dbReference>
<dbReference type="AlphaFoldDB" id="A0A9X1F952"/>
<sequence length="184" mass="21229">MKNLIFIIAIVLNIMNISAQEKDEIIVQKGKVWPKSSKKGITYKVPDKVSEKFEGEWIYKDANTTFKVQIMSVKELSKITGNYVKVLKGIYCHSNTSNDCKYSNESNKTLVYESEWDDQFEDKICFSFFDTGYKKYGKVTFEILKNGKASWTLVETERGKVTFDRTKPKKGFSVPTSLILNKQK</sequence>
<feature type="domain" description="DUF6705" evidence="1">
    <location>
        <begin position="1"/>
        <end position="183"/>
    </location>
</feature>
<organism evidence="2 3">
    <name type="scientific">Winogradskyella luteola</name>
    <dbReference type="NCBI Taxonomy" id="2828330"/>
    <lineage>
        <taxon>Bacteria</taxon>
        <taxon>Pseudomonadati</taxon>
        <taxon>Bacteroidota</taxon>
        <taxon>Flavobacteriia</taxon>
        <taxon>Flavobacteriales</taxon>
        <taxon>Flavobacteriaceae</taxon>
        <taxon>Winogradskyella</taxon>
    </lineage>
</organism>
<dbReference type="InterPro" id="IPR046551">
    <property type="entry name" value="DUF6705"/>
</dbReference>
<reference evidence="2" key="1">
    <citation type="submission" date="2021-04" db="EMBL/GenBank/DDBJ databases">
        <authorList>
            <person name="Pira H."/>
            <person name="Risdian C."/>
            <person name="Wink J."/>
        </authorList>
    </citation>
    <scope>NUCLEOTIDE SEQUENCE</scope>
    <source>
        <strain evidence="2">WHY3</strain>
    </source>
</reference>
<evidence type="ECO:0000313" key="3">
    <source>
        <dbReference type="Proteomes" id="UP001138894"/>
    </source>
</evidence>
<comment type="caution">
    <text evidence="2">The sequence shown here is derived from an EMBL/GenBank/DDBJ whole genome shotgun (WGS) entry which is preliminary data.</text>
</comment>
<dbReference type="Proteomes" id="UP001138894">
    <property type="component" value="Unassembled WGS sequence"/>
</dbReference>
<accession>A0A9X1F952</accession>
<proteinExistence type="predicted"/>
<dbReference type="RefSeq" id="WP_218546203.1">
    <property type="nucleotide sequence ID" value="NZ_JAGSPD010000007.1"/>
</dbReference>
<evidence type="ECO:0000313" key="2">
    <source>
        <dbReference type="EMBL" id="MBV7269474.1"/>
    </source>
</evidence>
<dbReference type="Pfam" id="PF20448">
    <property type="entry name" value="DUF6705"/>
    <property type="match status" value="1"/>
</dbReference>
<protein>
    <recommendedName>
        <fullName evidence="1">DUF6705 domain-containing protein</fullName>
    </recommendedName>
</protein>
<gene>
    <name evidence="2" type="ORF">KCG49_09780</name>
</gene>
<keyword evidence="3" id="KW-1185">Reference proteome</keyword>